<evidence type="ECO:0008006" key="5">
    <source>
        <dbReference type="Google" id="ProtNLM"/>
    </source>
</evidence>
<keyword evidence="4" id="KW-1185">Reference proteome</keyword>
<dbReference type="PROSITE" id="PS51421">
    <property type="entry name" value="RAS"/>
    <property type="match status" value="1"/>
</dbReference>
<comment type="caution">
    <text evidence="3">The sequence shown here is derived from an EMBL/GenBank/DDBJ whole genome shotgun (WGS) entry which is preliminary data.</text>
</comment>
<dbReference type="GO" id="GO:0003924">
    <property type="term" value="F:GTPase activity"/>
    <property type="evidence" value="ECO:0007669"/>
    <property type="project" value="InterPro"/>
</dbReference>
<dbReference type="SMART" id="SM00173">
    <property type="entry name" value="RAS"/>
    <property type="match status" value="1"/>
</dbReference>
<evidence type="ECO:0000256" key="1">
    <source>
        <dbReference type="ARBA" id="ARBA00022741"/>
    </source>
</evidence>
<protein>
    <recommendedName>
        <fullName evidence="5">ADP ribosylation factor</fullName>
    </recommendedName>
</protein>
<evidence type="ECO:0000313" key="3">
    <source>
        <dbReference type="EMBL" id="GMT02461.1"/>
    </source>
</evidence>
<dbReference type="PROSITE" id="PS51419">
    <property type="entry name" value="RAB"/>
    <property type="match status" value="1"/>
</dbReference>
<dbReference type="Gene3D" id="3.40.50.300">
    <property type="entry name" value="P-loop containing nucleotide triphosphate hydrolases"/>
    <property type="match status" value="1"/>
</dbReference>
<sequence length="127" mass="14504">MLVYAINDRKSFEIVQTIHDKIVECVGDINVPVVLVGNKLDLQYACRAVSREEGETLARKWNAWFVEISARDHHASVRYRVNHSWPNEVNEIFERAILAIEIAKSNFNYKGKPIICPGSTEGRCSLM</sequence>
<organism evidence="3 4">
    <name type="scientific">Pristionchus entomophagus</name>
    <dbReference type="NCBI Taxonomy" id="358040"/>
    <lineage>
        <taxon>Eukaryota</taxon>
        <taxon>Metazoa</taxon>
        <taxon>Ecdysozoa</taxon>
        <taxon>Nematoda</taxon>
        <taxon>Chromadorea</taxon>
        <taxon>Rhabditida</taxon>
        <taxon>Rhabditina</taxon>
        <taxon>Diplogasteromorpha</taxon>
        <taxon>Diplogasteroidea</taxon>
        <taxon>Neodiplogasteridae</taxon>
        <taxon>Pristionchus</taxon>
    </lineage>
</organism>
<dbReference type="Pfam" id="PF00071">
    <property type="entry name" value="Ras"/>
    <property type="match status" value="1"/>
</dbReference>
<dbReference type="EMBL" id="BTSX01000005">
    <property type="protein sequence ID" value="GMT02461.1"/>
    <property type="molecule type" value="Genomic_DNA"/>
</dbReference>
<proteinExistence type="predicted"/>
<dbReference type="InterPro" id="IPR020849">
    <property type="entry name" value="Small_GTPase_Ras-type"/>
</dbReference>
<dbReference type="GO" id="GO:0007165">
    <property type="term" value="P:signal transduction"/>
    <property type="evidence" value="ECO:0007669"/>
    <property type="project" value="InterPro"/>
</dbReference>
<dbReference type="AlphaFoldDB" id="A0AAV5U6F3"/>
<keyword evidence="2" id="KW-0342">GTP-binding</keyword>
<dbReference type="GO" id="GO:0005525">
    <property type="term" value="F:GTP binding"/>
    <property type="evidence" value="ECO:0007669"/>
    <property type="project" value="UniProtKB-KW"/>
</dbReference>
<accession>A0AAV5U6F3</accession>
<keyword evidence="1" id="KW-0547">Nucleotide-binding</keyword>
<gene>
    <name evidence="3" type="ORF">PENTCL1PPCAC_24635</name>
</gene>
<dbReference type="InterPro" id="IPR027417">
    <property type="entry name" value="P-loop_NTPase"/>
</dbReference>
<evidence type="ECO:0000313" key="4">
    <source>
        <dbReference type="Proteomes" id="UP001432027"/>
    </source>
</evidence>
<dbReference type="PANTHER" id="PTHR24070">
    <property type="entry name" value="RAS, DI-RAS, AND RHEB FAMILY MEMBERS OF SMALL GTPASE SUPERFAMILY"/>
    <property type="match status" value="1"/>
</dbReference>
<dbReference type="SUPFAM" id="SSF52540">
    <property type="entry name" value="P-loop containing nucleoside triphosphate hydrolases"/>
    <property type="match status" value="1"/>
</dbReference>
<dbReference type="InterPro" id="IPR001806">
    <property type="entry name" value="Small_GTPase"/>
</dbReference>
<dbReference type="Proteomes" id="UP001432027">
    <property type="component" value="Unassembled WGS sequence"/>
</dbReference>
<dbReference type="SMART" id="SM00175">
    <property type="entry name" value="RAB"/>
    <property type="match status" value="1"/>
</dbReference>
<reference evidence="3" key="1">
    <citation type="submission" date="2023-10" db="EMBL/GenBank/DDBJ databases">
        <title>Genome assembly of Pristionchus species.</title>
        <authorList>
            <person name="Yoshida K."/>
            <person name="Sommer R.J."/>
        </authorList>
    </citation>
    <scope>NUCLEOTIDE SEQUENCE</scope>
    <source>
        <strain evidence="3">RS0144</strain>
    </source>
</reference>
<dbReference type="GO" id="GO:0016020">
    <property type="term" value="C:membrane"/>
    <property type="evidence" value="ECO:0007669"/>
    <property type="project" value="InterPro"/>
</dbReference>
<name>A0AAV5U6F3_9BILA</name>
<evidence type="ECO:0000256" key="2">
    <source>
        <dbReference type="ARBA" id="ARBA00023134"/>
    </source>
</evidence>